<dbReference type="AlphaFoldDB" id="A0A914QGG4"/>
<evidence type="ECO:0000313" key="2">
    <source>
        <dbReference type="WBParaSite" id="PDA_v2.g28549.t1"/>
    </source>
</evidence>
<accession>A0A914QGG4</accession>
<keyword evidence="1" id="KW-1185">Reference proteome</keyword>
<name>A0A914QGG4_9BILA</name>
<dbReference type="WBParaSite" id="PDA_v2.g28549.t1">
    <property type="protein sequence ID" value="PDA_v2.g28549.t1"/>
    <property type="gene ID" value="PDA_v2.g28549"/>
</dbReference>
<proteinExistence type="predicted"/>
<protein>
    <submittedName>
        <fullName evidence="2">Uncharacterized protein</fullName>
    </submittedName>
</protein>
<reference evidence="2" key="1">
    <citation type="submission" date="2022-11" db="UniProtKB">
        <authorList>
            <consortium name="WormBaseParasite"/>
        </authorList>
    </citation>
    <scope>IDENTIFICATION</scope>
</reference>
<evidence type="ECO:0000313" key="1">
    <source>
        <dbReference type="Proteomes" id="UP000887578"/>
    </source>
</evidence>
<sequence length="106" mass="12207">MSFLRMQLKNGTLYFDDKIKVLENDILELKNAARLRTNFMVSRNANVPSFPATQNVYAPSFPDNYNNIQNANIPAFPASNDNNNQIHEQKLSDATVDDDQNYYQLF</sequence>
<dbReference type="Proteomes" id="UP000887578">
    <property type="component" value="Unplaced"/>
</dbReference>
<organism evidence="1 2">
    <name type="scientific">Panagrolaimus davidi</name>
    <dbReference type="NCBI Taxonomy" id="227884"/>
    <lineage>
        <taxon>Eukaryota</taxon>
        <taxon>Metazoa</taxon>
        <taxon>Ecdysozoa</taxon>
        <taxon>Nematoda</taxon>
        <taxon>Chromadorea</taxon>
        <taxon>Rhabditida</taxon>
        <taxon>Tylenchina</taxon>
        <taxon>Panagrolaimomorpha</taxon>
        <taxon>Panagrolaimoidea</taxon>
        <taxon>Panagrolaimidae</taxon>
        <taxon>Panagrolaimus</taxon>
    </lineage>
</organism>